<gene>
    <name evidence="2" type="ORF">RIF29_09297</name>
</gene>
<keyword evidence="3" id="KW-1185">Reference proteome</keyword>
<evidence type="ECO:0000313" key="3">
    <source>
        <dbReference type="Proteomes" id="UP001372338"/>
    </source>
</evidence>
<name>A0AAN9IKJ0_CROPI</name>
<dbReference type="EMBL" id="JAYWIO010000002">
    <property type="protein sequence ID" value="KAK7281365.1"/>
    <property type="molecule type" value="Genomic_DNA"/>
</dbReference>
<reference evidence="2 3" key="1">
    <citation type="submission" date="2024-01" db="EMBL/GenBank/DDBJ databases">
        <title>The genomes of 5 underutilized Papilionoideae crops provide insights into root nodulation and disease resistanc.</title>
        <authorList>
            <person name="Yuan L."/>
        </authorList>
    </citation>
    <scope>NUCLEOTIDE SEQUENCE [LARGE SCALE GENOMIC DNA]</scope>
    <source>
        <strain evidence="2">ZHUSHIDOU_FW_LH</strain>
        <tissue evidence="2">Leaf</tissue>
    </source>
</reference>
<protein>
    <submittedName>
        <fullName evidence="2">Uncharacterized protein</fullName>
    </submittedName>
</protein>
<proteinExistence type="predicted"/>
<evidence type="ECO:0000313" key="2">
    <source>
        <dbReference type="EMBL" id="KAK7281365.1"/>
    </source>
</evidence>
<dbReference type="GO" id="GO:0001682">
    <property type="term" value="P:tRNA 5'-leader removal"/>
    <property type="evidence" value="ECO:0007669"/>
    <property type="project" value="InterPro"/>
</dbReference>
<sequence length="163" mass="18380">MVLEPSPVTHPENHDGSVVFGTKYGTAMLYRIGAPVSQAIAPVTYMWYPISQQNMSMELDGSNESMKVDIDFCEKSDRMQDSALFRQLWVWKYASAFQEGYDNLKLACQKEECNIEEVTEEDPPSKSSKDKKSNGPYSGKVNLVFKITSRVPYKTVLKGKTSC</sequence>
<dbReference type="GO" id="GO:0000172">
    <property type="term" value="C:ribonuclease MRP complex"/>
    <property type="evidence" value="ECO:0007669"/>
    <property type="project" value="InterPro"/>
</dbReference>
<dbReference type="PANTHER" id="PTHR22731:SF3">
    <property type="entry name" value="RIBONUCLEASES P_MRP PROTEIN SUBUNIT POP1"/>
    <property type="match status" value="1"/>
</dbReference>
<accession>A0AAN9IKJ0</accession>
<dbReference type="Proteomes" id="UP001372338">
    <property type="component" value="Unassembled WGS sequence"/>
</dbReference>
<organism evidence="2 3">
    <name type="scientific">Crotalaria pallida</name>
    <name type="common">Smooth rattlebox</name>
    <name type="synonym">Crotalaria striata</name>
    <dbReference type="NCBI Taxonomy" id="3830"/>
    <lineage>
        <taxon>Eukaryota</taxon>
        <taxon>Viridiplantae</taxon>
        <taxon>Streptophyta</taxon>
        <taxon>Embryophyta</taxon>
        <taxon>Tracheophyta</taxon>
        <taxon>Spermatophyta</taxon>
        <taxon>Magnoliopsida</taxon>
        <taxon>eudicotyledons</taxon>
        <taxon>Gunneridae</taxon>
        <taxon>Pentapetalae</taxon>
        <taxon>rosids</taxon>
        <taxon>fabids</taxon>
        <taxon>Fabales</taxon>
        <taxon>Fabaceae</taxon>
        <taxon>Papilionoideae</taxon>
        <taxon>50 kb inversion clade</taxon>
        <taxon>genistoids sensu lato</taxon>
        <taxon>core genistoids</taxon>
        <taxon>Crotalarieae</taxon>
        <taxon>Crotalaria</taxon>
    </lineage>
</organism>
<feature type="region of interest" description="Disordered" evidence="1">
    <location>
        <begin position="117"/>
        <end position="136"/>
    </location>
</feature>
<comment type="caution">
    <text evidence="2">The sequence shown here is derived from an EMBL/GenBank/DDBJ whole genome shotgun (WGS) entry which is preliminary data.</text>
</comment>
<dbReference type="PANTHER" id="PTHR22731">
    <property type="entry name" value="RIBONUCLEASES P/MRP PROTEIN SUBUNIT POP1"/>
    <property type="match status" value="1"/>
</dbReference>
<evidence type="ECO:0000256" key="1">
    <source>
        <dbReference type="SAM" id="MobiDB-lite"/>
    </source>
</evidence>
<dbReference type="GO" id="GO:0005655">
    <property type="term" value="C:nucleolar ribonuclease P complex"/>
    <property type="evidence" value="ECO:0007669"/>
    <property type="project" value="InterPro"/>
</dbReference>
<dbReference type="AlphaFoldDB" id="A0AAN9IKJ0"/>
<feature type="compositionally biased region" description="Basic and acidic residues" evidence="1">
    <location>
        <begin position="123"/>
        <end position="133"/>
    </location>
</feature>
<dbReference type="InterPro" id="IPR039182">
    <property type="entry name" value="Pop1"/>
</dbReference>